<sequence>PGKCDATFYCNTGKWPNVCNNARSAIEKRNYQSILTYRKRDMHITKPWSNTHSNYGLRPDNLLTKSRYYNYGGPPGRKYAFTGQTKTKARPGLPAGMVNVAPAEKYSSPKAPAEGWGLIGCEVEEYPFGNSQTVSKAKWNDRDFNNGKVFPVLRLIPGPENNDHGQLLKDRDDYCLEPGNDDYCHNACAIPYGADSTLVNYWKDSKNDDIRYDPWFDEKGKTFEHITKSVLGQKPEKTNLPSQYVGTPAPRKDDDKNDGASLIYDNYPGYSDGTDSEEEEEDDDDDHDGDDAMDTSARIKRYVAQAEERWNESSSLSPMKDTTGRGAARLPRRGVQTGSWLDPRVYLEILQCAEDTDPGYDEEEEDLDIQDEWLADEDSISSSSKTSSMTTTVDFKFCNTLLESSAIIGPGTHAPAVDPFFPDMTGKNFNGEPVFLHATWNGTGSSCEPLDFGNDSFSVSDGLEYTSGGMLLANFIEWGVRPADYASIEL</sequence>
<protein>
    <submittedName>
        <fullName evidence="2">Uncharacterized protein</fullName>
    </submittedName>
</protein>
<reference evidence="2" key="2">
    <citation type="submission" date="2021-08" db="EMBL/GenBank/DDBJ databases">
        <authorList>
            <person name="Gostincar C."/>
            <person name="Sun X."/>
            <person name="Song Z."/>
            <person name="Gunde-Cimerman N."/>
        </authorList>
    </citation>
    <scope>NUCLEOTIDE SEQUENCE</scope>
    <source>
        <strain evidence="2">EXF-9911</strain>
    </source>
</reference>
<name>A0A9P8E2Z2_AURME</name>
<evidence type="ECO:0000256" key="1">
    <source>
        <dbReference type="SAM" id="MobiDB-lite"/>
    </source>
</evidence>
<dbReference type="EMBL" id="JAHFXF010001120">
    <property type="protein sequence ID" value="KAG9675651.1"/>
    <property type="molecule type" value="Genomic_DNA"/>
</dbReference>
<gene>
    <name evidence="2" type="ORF">KCU76_g16105</name>
</gene>
<comment type="caution">
    <text evidence="2">The sequence shown here is derived from an EMBL/GenBank/DDBJ whole genome shotgun (WGS) entry which is preliminary data.</text>
</comment>
<organism evidence="2 3">
    <name type="scientific">Aureobasidium melanogenum</name>
    <name type="common">Aureobasidium pullulans var. melanogenum</name>
    <dbReference type="NCBI Taxonomy" id="46634"/>
    <lineage>
        <taxon>Eukaryota</taxon>
        <taxon>Fungi</taxon>
        <taxon>Dikarya</taxon>
        <taxon>Ascomycota</taxon>
        <taxon>Pezizomycotina</taxon>
        <taxon>Dothideomycetes</taxon>
        <taxon>Dothideomycetidae</taxon>
        <taxon>Dothideales</taxon>
        <taxon>Saccotheciaceae</taxon>
        <taxon>Aureobasidium</taxon>
    </lineage>
</organism>
<feature type="non-terminal residue" evidence="2">
    <location>
        <position position="1"/>
    </location>
</feature>
<proteinExistence type="predicted"/>
<feature type="non-terminal residue" evidence="2">
    <location>
        <position position="490"/>
    </location>
</feature>
<feature type="compositionally biased region" description="Acidic residues" evidence="1">
    <location>
        <begin position="274"/>
        <end position="293"/>
    </location>
</feature>
<dbReference type="AlphaFoldDB" id="A0A9P8E2Z2"/>
<evidence type="ECO:0000313" key="3">
    <source>
        <dbReference type="Proteomes" id="UP000779574"/>
    </source>
</evidence>
<evidence type="ECO:0000313" key="2">
    <source>
        <dbReference type="EMBL" id="KAG9675651.1"/>
    </source>
</evidence>
<accession>A0A9P8E2Z2</accession>
<feature type="region of interest" description="Disordered" evidence="1">
    <location>
        <begin position="232"/>
        <end position="293"/>
    </location>
</feature>
<reference evidence="2" key="1">
    <citation type="journal article" date="2021" name="J Fungi (Basel)">
        <title>Virulence traits and population genomics of the black yeast Aureobasidium melanogenum.</title>
        <authorList>
            <person name="Cernosa A."/>
            <person name="Sun X."/>
            <person name="Gostincar C."/>
            <person name="Fang C."/>
            <person name="Gunde-Cimerman N."/>
            <person name="Song Z."/>
        </authorList>
    </citation>
    <scope>NUCLEOTIDE SEQUENCE</scope>
    <source>
        <strain evidence="2">EXF-9911</strain>
    </source>
</reference>
<dbReference type="Proteomes" id="UP000779574">
    <property type="component" value="Unassembled WGS sequence"/>
</dbReference>
<feature type="region of interest" description="Disordered" evidence="1">
    <location>
        <begin position="306"/>
        <end position="328"/>
    </location>
</feature>